<gene>
    <name evidence="2" type="ORF">SAMN02745207_03363</name>
</gene>
<keyword evidence="1" id="KW-0472">Membrane</keyword>
<keyword evidence="1" id="KW-0812">Transmembrane</keyword>
<feature type="transmembrane region" description="Helical" evidence="1">
    <location>
        <begin position="41"/>
        <end position="63"/>
    </location>
</feature>
<evidence type="ECO:0000256" key="1">
    <source>
        <dbReference type="SAM" id="Phobius"/>
    </source>
</evidence>
<keyword evidence="1" id="KW-1133">Transmembrane helix</keyword>
<protein>
    <submittedName>
        <fullName evidence="2">Uncharacterized protein</fullName>
    </submittedName>
</protein>
<evidence type="ECO:0000313" key="2">
    <source>
        <dbReference type="EMBL" id="SHH94873.1"/>
    </source>
</evidence>
<organism evidence="2 3">
    <name type="scientific">Clostridium grantii DSM 8605</name>
    <dbReference type="NCBI Taxonomy" id="1121316"/>
    <lineage>
        <taxon>Bacteria</taxon>
        <taxon>Bacillati</taxon>
        <taxon>Bacillota</taxon>
        <taxon>Clostridia</taxon>
        <taxon>Eubacteriales</taxon>
        <taxon>Clostridiaceae</taxon>
        <taxon>Clostridium</taxon>
    </lineage>
</organism>
<proteinExistence type="predicted"/>
<feature type="transmembrane region" description="Helical" evidence="1">
    <location>
        <begin position="12"/>
        <end position="29"/>
    </location>
</feature>
<dbReference type="EMBL" id="FQXM01000023">
    <property type="protein sequence ID" value="SHH94873.1"/>
    <property type="molecule type" value="Genomic_DNA"/>
</dbReference>
<feature type="transmembrane region" description="Helical" evidence="1">
    <location>
        <begin position="107"/>
        <end position="134"/>
    </location>
</feature>
<dbReference type="Proteomes" id="UP000184447">
    <property type="component" value="Unassembled WGS sequence"/>
</dbReference>
<feature type="transmembrane region" description="Helical" evidence="1">
    <location>
        <begin position="75"/>
        <end position="95"/>
    </location>
</feature>
<accession>A0A1M5X6M8</accession>
<reference evidence="2 3" key="1">
    <citation type="submission" date="2016-11" db="EMBL/GenBank/DDBJ databases">
        <authorList>
            <person name="Jaros S."/>
            <person name="Januszkiewicz K."/>
            <person name="Wedrychowicz H."/>
        </authorList>
    </citation>
    <scope>NUCLEOTIDE SEQUENCE [LARGE SCALE GENOMIC DNA]</scope>
    <source>
        <strain evidence="2 3">DSM 8605</strain>
    </source>
</reference>
<name>A0A1M5X6M8_9CLOT</name>
<dbReference type="RefSeq" id="WP_073339757.1">
    <property type="nucleotide sequence ID" value="NZ_FQXM01000023.1"/>
</dbReference>
<evidence type="ECO:0000313" key="3">
    <source>
        <dbReference type="Proteomes" id="UP000184447"/>
    </source>
</evidence>
<sequence length="138" mass="16209">MRNTWKKSFKKLIIISIYLIIAVSVKSFINELKLKEIWDKTHYMMVLLDFVFYSSLGVMIALINGSQYKRKRKMNFSNMILLVVPCLFLSLSSLVNYLPFSDSIIKMLYNITSIITLMGDVIFIYQILFGYFLINSFE</sequence>
<dbReference type="AlphaFoldDB" id="A0A1M5X6M8"/>
<keyword evidence="3" id="KW-1185">Reference proteome</keyword>